<name>B4JP07_DROGR</name>
<keyword evidence="12 13" id="KW-0407">Ion channel</keyword>
<evidence type="ECO:0000256" key="7">
    <source>
        <dbReference type="ARBA" id="ARBA00023065"/>
    </source>
</evidence>
<keyword evidence="6 13" id="KW-1133">Transmembrane helix</keyword>
<proteinExistence type="inferred from homology"/>
<feature type="transmembrane region" description="Helical" evidence="13">
    <location>
        <begin position="39"/>
        <end position="62"/>
    </location>
</feature>
<keyword evidence="3 13" id="KW-0813">Transport</keyword>
<keyword evidence="4" id="KW-1003">Cell membrane</keyword>
<reference evidence="16 17" key="1">
    <citation type="journal article" date="2007" name="Nature">
        <title>Evolution of genes and genomes on the Drosophila phylogeny.</title>
        <authorList>
            <consortium name="Drosophila 12 Genomes Consortium"/>
            <person name="Clark A.G."/>
            <person name="Eisen M.B."/>
            <person name="Smith D.R."/>
            <person name="Bergman C.M."/>
            <person name="Oliver B."/>
            <person name="Markow T.A."/>
            <person name="Kaufman T.C."/>
            <person name="Kellis M."/>
            <person name="Gelbart W."/>
            <person name="Iyer V.N."/>
            <person name="Pollard D.A."/>
            <person name="Sackton T.B."/>
            <person name="Larracuente A.M."/>
            <person name="Singh N.D."/>
            <person name="Abad J.P."/>
            <person name="Abt D.N."/>
            <person name="Adryan B."/>
            <person name="Aguade M."/>
            <person name="Akashi H."/>
            <person name="Anderson W.W."/>
            <person name="Aquadro C.F."/>
            <person name="Ardell D.H."/>
            <person name="Arguello R."/>
            <person name="Artieri C.G."/>
            <person name="Barbash D.A."/>
            <person name="Barker D."/>
            <person name="Barsanti P."/>
            <person name="Batterham P."/>
            <person name="Batzoglou S."/>
            <person name="Begun D."/>
            <person name="Bhutkar A."/>
            <person name="Blanco E."/>
            <person name="Bosak S.A."/>
            <person name="Bradley R.K."/>
            <person name="Brand A.D."/>
            <person name="Brent M.R."/>
            <person name="Brooks A.N."/>
            <person name="Brown R.H."/>
            <person name="Butlin R.K."/>
            <person name="Caggese C."/>
            <person name="Calvi B.R."/>
            <person name="Bernardo de Carvalho A."/>
            <person name="Caspi A."/>
            <person name="Castrezana S."/>
            <person name="Celniker S.E."/>
            <person name="Chang J.L."/>
            <person name="Chapple C."/>
            <person name="Chatterji S."/>
            <person name="Chinwalla A."/>
            <person name="Civetta A."/>
            <person name="Clifton S.W."/>
            <person name="Comeron J.M."/>
            <person name="Costello J.C."/>
            <person name="Coyne J.A."/>
            <person name="Daub J."/>
            <person name="David R.G."/>
            <person name="Delcher A.L."/>
            <person name="Delehaunty K."/>
            <person name="Do C.B."/>
            <person name="Ebling H."/>
            <person name="Edwards K."/>
            <person name="Eickbush T."/>
            <person name="Evans J.D."/>
            <person name="Filipski A."/>
            <person name="Findeiss S."/>
            <person name="Freyhult E."/>
            <person name="Fulton L."/>
            <person name="Fulton R."/>
            <person name="Garcia A.C."/>
            <person name="Gardiner A."/>
            <person name="Garfield D.A."/>
            <person name="Garvin B.E."/>
            <person name="Gibson G."/>
            <person name="Gilbert D."/>
            <person name="Gnerre S."/>
            <person name="Godfrey J."/>
            <person name="Good R."/>
            <person name="Gotea V."/>
            <person name="Gravely B."/>
            <person name="Greenberg A.J."/>
            <person name="Griffiths-Jones S."/>
            <person name="Gross S."/>
            <person name="Guigo R."/>
            <person name="Gustafson E.A."/>
            <person name="Haerty W."/>
            <person name="Hahn M.W."/>
            <person name="Halligan D.L."/>
            <person name="Halpern A.L."/>
            <person name="Halter G.M."/>
            <person name="Han M.V."/>
            <person name="Heger A."/>
            <person name="Hillier L."/>
            <person name="Hinrichs A.S."/>
            <person name="Holmes I."/>
            <person name="Hoskins R.A."/>
            <person name="Hubisz M.J."/>
            <person name="Hultmark D."/>
            <person name="Huntley M.A."/>
            <person name="Jaffe D.B."/>
            <person name="Jagadeeshan S."/>
            <person name="Jeck W.R."/>
            <person name="Johnson J."/>
            <person name="Jones C.D."/>
            <person name="Jordan W.C."/>
            <person name="Karpen G.H."/>
            <person name="Kataoka E."/>
            <person name="Keightley P.D."/>
            <person name="Kheradpour P."/>
            <person name="Kirkness E.F."/>
            <person name="Koerich L.B."/>
            <person name="Kristiansen K."/>
            <person name="Kudrna D."/>
            <person name="Kulathinal R.J."/>
            <person name="Kumar S."/>
            <person name="Kwok R."/>
            <person name="Lander E."/>
            <person name="Langley C.H."/>
            <person name="Lapoint R."/>
            <person name="Lazzaro B.P."/>
            <person name="Lee S.J."/>
            <person name="Levesque L."/>
            <person name="Li R."/>
            <person name="Lin C.F."/>
            <person name="Lin M.F."/>
            <person name="Lindblad-Toh K."/>
            <person name="Llopart A."/>
            <person name="Long M."/>
            <person name="Low L."/>
            <person name="Lozovsky E."/>
            <person name="Lu J."/>
            <person name="Luo M."/>
            <person name="Machado C.A."/>
            <person name="Makalowski W."/>
            <person name="Marzo M."/>
            <person name="Matsuda M."/>
            <person name="Matzkin L."/>
            <person name="McAllister B."/>
            <person name="McBride C.S."/>
            <person name="McKernan B."/>
            <person name="McKernan K."/>
            <person name="Mendez-Lago M."/>
            <person name="Minx P."/>
            <person name="Mollenhauer M.U."/>
            <person name="Montooth K."/>
            <person name="Mount S.M."/>
            <person name="Mu X."/>
            <person name="Myers E."/>
            <person name="Negre B."/>
            <person name="Newfeld S."/>
            <person name="Nielsen R."/>
            <person name="Noor M.A."/>
            <person name="O'Grady P."/>
            <person name="Pachter L."/>
            <person name="Papaceit M."/>
            <person name="Parisi M.J."/>
            <person name="Parisi M."/>
            <person name="Parts L."/>
            <person name="Pedersen J.S."/>
            <person name="Pesole G."/>
            <person name="Phillippy A.M."/>
            <person name="Ponting C.P."/>
            <person name="Pop M."/>
            <person name="Porcelli D."/>
            <person name="Powell J.R."/>
            <person name="Prohaska S."/>
            <person name="Pruitt K."/>
            <person name="Puig M."/>
            <person name="Quesneville H."/>
            <person name="Ram K.R."/>
            <person name="Rand D."/>
            <person name="Rasmussen M.D."/>
            <person name="Reed L.K."/>
            <person name="Reenan R."/>
            <person name="Reily A."/>
            <person name="Remington K.A."/>
            <person name="Rieger T.T."/>
            <person name="Ritchie M.G."/>
            <person name="Robin C."/>
            <person name="Rogers Y.H."/>
            <person name="Rohde C."/>
            <person name="Rozas J."/>
            <person name="Rubenfield M.J."/>
            <person name="Ruiz A."/>
            <person name="Russo S."/>
            <person name="Salzberg S.L."/>
            <person name="Sanchez-Gracia A."/>
            <person name="Saranga D.J."/>
            <person name="Sato H."/>
            <person name="Schaeffer S.W."/>
            <person name="Schatz M.C."/>
            <person name="Schlenke T."/>
            <person name="Schwartz R."/>
            <person name="Segarra C."/>
            <person name="Singh R.S."/>
            <person name="Sirot L."/>
            <person name="Sirota M."/>
            <person name="Sisneros N.B."/>
            <person name="Smith C.D."/>
            <person name="Smith T.F."/>
            <person name="Spieth J."/>
            <person name="Stage D.E."/>
            <person name="Stark A."/>
            <person name="Stephan W."/>
            <person name="Strausberg R.L."/>
            <person name="Strempel S."/>
            <person name="Sturgill D."/>
            <person name="Sutton G."/>
            <person name="Sutton G.G."/>
            <person name="Tao W."/>
            <person name="Teichmann S."/>
            <person name="Tobari Y.N."/>
            <person name="Tomimura Y."/>
            <person name="Tsolas J.M."/>
            <person name="Valente V.L."/>
            <person name="Venter E."/>
            <person name="Venter J.C."/>
            <person name="Vicario S."/>
            <person name="Vieira F.G."/>
            <person name="Vilella A.J."/>
            <person name="Villasante A."/>
            <person name="Walenz B."/>
            <person name="Wang J."/>
            <person name="Wasserman M."/>
            <person name="Watts T."/>
            <person name="Wilson D."/>
            <person name="Wilson R.K."/>
            <person name="Wing R.A."/>
            <person name="Wolfner M.F."/>
            <person name="Wong A."/>
            <person name="Wong G.K."/>
            <person name="Wu C.I."/>
            <person name="Wu G."/>
            <person name="Yamamoto D."/>
            <person name="Yang H.P."/>
            <person name="Yang S.P."/>
            <person name="Yorke J.A."/>
            <person name="Yoshida K."/>
            <person name="Zdobnov E."/>
            <person name="Zhang P."/>
            <person name="Zhang Y."/>
            <person name="Zimin A.V."/>
            <person name="Baldwin J."/>
            <person name="Abdouelleil A."/>
            <person name="Abdulkadir J."/>
            <person name="Abebe A."/>
            <person name="Abera B."/>
            <person name="Abreu J."/>
            <person name="Acer S.C."/>
            <person name="Aftuck L."/>
            <person name="Alexander A."/>
            <person name="An P."/>
            <person name="Anderson E."/>
            <person name="Anderson S."/>
            <person name="Arachi H."/>
            <person name="Azer M."/>
            <person name="Bachantsang P."/>
            <person name="Barry A."/>
            <person name="Bayul T."/>
            <person name="Berlin A."/>
            <person name="Bessette D."/>
            <person name="Bloom T."/>
            <person name="Blye J."/>
            <person name="Boguslavskiy L."/>
            <person name="Bonnet C."/>
            <person name="Boukhgalter B."/>
            <person name="Bourzgui I."/>
            <person name="Brown A."/>
            <person name="Cahill P."/>
            <person name="Channer S."/>
            <person name="Cheshatsang Y."/>
            <person name="Chuda L."/>
            <person name="Citroen M."/>
            <person name="Collymore A."/>
            <person name="Cooke P."/>
            <person name="Costello M."/>
            <person name="D'Aco K."/>
            <person name="Daza R."/>
            <person name="De Haan G."/>
            <person name="DeGray S."/>
            <person name="DeMaso C."/>
            <person name="Dhargay N."/>
            <person name="Dooley K."/>
            <person name="Dooley E."/>
            <person name="Doricent M."/>
            <person name="Dorje P."/>
            <person name="Dorjee K."/>
            <person name="Dupes A."/>
            <person name="Elong R."/>
            <person name="Falk J."/>
            <person name="Farina A."/>
            <person name="Faro S."/>
            <person name="Ferguson D."/>
            <person name="Fisher S."/>
            <person name="Foley C.D."/>
            <person name="Franke A."/>
            <person name="Friedrich D."/>
            <person name="Gadbois L."/>
            <person name="Gearin G."/>
            <person name="Gearin C.R."/>
            <person name="Giannoukos G."/>
            <person name="Goode T."/>
            <person name="Graham J."/>
            <person name="Grandbois E."/>
            <person name="Grewal S."/>
            <person name="Gyaltsen K."/>
            <person name="Hafez N."/>
            <person name="Hagos B."/>
            <person name="Hall J."/>
            <person name="Henson C."/>
            <person name="Hollinger A."/>
            <person name="Honan T."/>
            <person name="Huard M.D."/>
            <person name="Hughes L."/>
            <person name="Hurhula B."/>
            <person name="Husby M.E."/>
            <person name="Kamat A."/>
            <person name="Kanga B."/>
            <person name="Kashin S."/>
            <person name="Khazanovich D."/>
            <person name="Kisner P."/>
            <person name="Lance K."/>
            <person name="Lara M."/>
            <person name="Lee W."/>
            <person name="Lennon N."/>
            <person name="Letendre F."/>
            <person name="LeVine R."/>
            <person name="Lipovsky A."/>
            <person name="Liu X."/>
            <person name="Liu J."/>
            <person name="Liu S."/>
            <person name="Lokyitsang T."/>
            <person name="Lokyitsang Y."/>
            <person name="Lubonja R."/>
            <person name="Lui A."/>
            <person name="MacDonald P."/>
            <person name="Magnisalis V."/>
            <person name="Maru K."/>
            <person name="Matthews C."/>
            <person name="McCusker W."/>
            <person name="McDonough S."/>
            <person name="Mehta T."/>
            <person name="Meldrim J."/>
            <person name="Meneus L."/>
            <person name="Mihai O."/>
            <person name="Mihalev A."/>
            <person name="Mihova T."/>
            <person name="Mittelman R."/>
            <person name="Mlenga V."/>
            <person name="Montmayeur A."/>
            <person name="Mulrain L."/>
            <person name="Navidi A."/>
            <person name="Naylor J."/>
            <person name="Negash T."/>
            <person name="Nguyen T."/>
            <person name="Nguyen N."/>
            <person name="Nicol R."/>
            <person name="Norbu C."/>
            <person name="Norbu N."/>
            <person name="Novod N."/>
            <person name="O'Neill B."/>
            <person name="Osman S."/>
            <person name="Markiewicz E."/>
            <person name="Oyono O.L."/>
            <person name="Patti C."/>
            <person name="Phunkhang P."/>
            <person name="Pierre F."/>
            <person name="Priest M."/>
            <person name="Raghuraman S."/>
            <person name="Rege F."/>
            <person name="Reyes R."/>
            <person name="Rise C."/>
            <person name="Rogov P."/>
            <person name="Ross K."/>
            <person name="Ryan E."/>
            <person name="Settipalli S."/>
            <person name="Shea T."/>
            <person name="Sherpa N."/>
            <person name="Shi L."/>
            <person name="Shih D."/>
            <person name="Sparrow T."/>
            <person name="Spaulding J."/>
            <person name="Stalker J."/>
            <person name="Stange-Thomann N."/>
            <person name="Stavropoulos S."/>
            <person name="Stone C."/>
            <person name="Strader C."/>
            <person name="Tesfaye S."/>
            <person name="Thomson T."/>
            <person name="Thoulutsang Y."/>
            <person name="Thoulutsang D."/>
            <person name="Topham K."/>
            <person name="Topping I."/>
            <person name="Tsamla T."/>
            <person name="Vassiliev H."/>
            <person name="Vo A."/>
            <person name="Wangchuk T."/>
            <person name="Wangdi T."/>
            <person name="Weiand M."/>
            <person name="Wilkinson J."/>
            <person name="Wilson A."/>
            <person name="Yadav S."/>
            <person name="Young G."/>
            <person name="Yu Q."/>
            <person name="Zembek L."/>
            <person name="Zhong D."/>
            <person name="Zimmer A."/>
            <person name="Zwirko Z."/>
            <person name="Jaffe D.B."/>
            <person name="Alvarez P."/>
            <person name="Brockman W."/>
            <person name="Butler J."/>
            <person name="Chin C."/>
            <person name="Gnerre S."/>
            <person name="Grabherr M."/>
            <person name="Kleber M."/>
            <person name="Mauceli E."/>
            <person name="MacCallum I."/>
        </authorList>
    </citation>
    <scope>NUCLEOTIDE SEQUENCE [LARGE SCALE GENOMIC DNA]</scope>
    <source>
        <strain evidence="17">Tucson 15287-2541.00</strain>
    </source>
</reference>
<evidence type="ECO:0000256" key="8">
    <source>
        <dbReference type="ARBA" id="ARBA00023136"/>
    </source>
</evidence>
<dbReference type="GO" id="GO:0005229">
    <property type="term" value="F:intracellularly calcium-gated chloride channel activity"/>
    <property type="evidence" value="ECO:0007669"/>
    <property type="project" value="TreeGrafter"/>
</dbReference>
<dbReference type="AlphaFoldDB" id="B4JP07"/>
<keyword evidence="5 13" id="KW-0812">Transmembrane</keyword>
<protein>
    <recommendedName>
        <fullName evidence="13">Protein tweety homolog</fullName>
    </recommendedName>
</protein>
<evidence type="ECO:0000256" key="2">
    <source>
        <dbReference type="ARBA" id="ARBA00009849"/>
    </source>
</evidence>
<feature type="compositionally biased region" description="Low complexity" evidence="15">
    <location>
        <begin position="519"/>
        <end position="528"/>
    </location>
</feature>
<feature type="compositionally biased region" description="Low complexity" evidence="15">
    <location>
        <begin position="437"/>
        <end position="453"/>
    </location>
</feature>
<keyword evidence="11 13" id="KW-0868">Chloride</keyword>
<gene>
    <name evidence="16" type="primary">Dgri\GH24927</name>
    <name evidence="16" type="ORF">Dgri_GH24927</name>
</gene>
<dbReference type="GO" id="GO:0034707">
    <property type="term" value="C:chloride channel complex"/>
    <property type="evidence" value="ECO:0007669"/>
    <property type="project" value="UniProtKB-UniRule"/>
</dbReference>
<evidence type="ECO:0000256" key="5">
    <source>
        <dbReference type="ARBA" id="ARBA00022692"/>
    </source>
</evidence>
<evidence type="ECO:0000256" key="11">
    <source>
        <dbReference type="ARBA" id="ARBA00023214"/>
    </source>
</evidence>
<comment type="function">
    <text evidence="13">Probable chloride channel.</text>
</comment>
<dbReference type="OMA" id="DFCSEPN"/>
<feature type="region of interest" description="Disordered" evidence="15">
    <location>
        <begin position="430"/>
        <end position="610"/>
    </location>
</feature>
<feature type="transmembrane region" description="Helical" evidence="13">
    <location>
        <begin position="217"/>
        <end position="239"/>
    </location>
</feature>
<dbReference type="KEGG" id="dgr:6565914"/>
<feature type="compositionally biased region" description="Low complexity" evidence="15">
    <location>
        <begin position="482"/>
        <end position="492"/>
    </location>
</feature>
<accession>B4JP07</accession>
<evidence type="ECO:0000256" key="1">
    <source>
        <dbReference type="ARBA" id="ARBA00004651"/>
    </source>
</evidence>
<keyword evidence="8 13" id="KW-0472">Membrane</keyword>
<evidence type="ECO:0000256" key="3">
    <source>
        <dbReference type="ARBA" id="ARBA00022448"/>
    </source>
</evidence>
<keyword evidence="10" id="KW-0325">Glycoprotein</keyword>
<dbReference type="EMBL" id="CH916371">
    <property type="protein sequence ID" value="EDV92450.1"/>
    <property type="molecule type" value="Genomic_DNA"/>
</dbReference>
<dbReference type="OrthoDB" id="187568at2759"/>
<dbReference type="PANTHER" id="PTHR12424">
    <property type="entry name" value="TWEETY-RELATED"/>
    <property type="match status" value="1"/>
</dbReference>
<evidence type="ECO:0000256" key="9">
    <source>
        <dbReference type="ARBA" id="ARBA00023173"/>
    </source>
</evidence>
<sequence>MEQPSILVKILHSIPHVNYTFRRVNDTFNLDSDVYLESLGILASIPAGLLILSLLGLLLYLLTRCCDRKQRKPSAQRCQSCSLVIITLMTCAAIGLGLYGNDDFHNGLLQAFSSGKKVENLVLNLKQETETIKRDLETKMASHNVVAQVEKPHNQSINQTAVMLLIATSRLVSENTSRAVTSLDNMVLYFMKTKGSENETSLMGILHLGDLYESIRWPATLAFLTLLLFLCTVLVIGVARRSRCTLIFFSVSGLFCIIICWLLAGIYLASSVAAGDFCMRPHEFMCRQVGMRSPYVYFLNCGTLRNRFILRLNESRDLVERARESVEIMQRMSQDTYPRIDIQRTLNAMDNDLEETKRNLTNLSATLDRRAIDRHYAEALQGLCGIGLLGLSLMMVAGLLTSFLLTILVYADSHAWIYLSKRPTLDGDKSETAPLFSASNAPSASISPTAPMSTGTINRTLLHHQQAHGGPIGGSVAGGAVAGQTGTLPSGGSLAGGNGTGSYRNGSAGLRQGLASPPSSQSSNNTSTYHHHNNNHHYNHNHTQHRTNLTAAASAAAASSLASRNNGGRRSPSPPPGYDLVHGTRSGHHTLGRLPSHHQQSASYLPGPNNGKYATLSKQCKTLESNDFY</sequence>
<dbReference type="PANTHER" id="PTHR12424:SF18">
    <property type="entry name" value="PROTEIN TWEETY-2"/>
    <property type="match status" value="1"/>
</dbReference>
<dbReference type="eggNOG" id="KOG4433">
    <property type="taxonomic scope" value="Eukaryota"/>
</dbReference>
<feature type="transmembrane region" description="Helical" evidence="13">
    <location>
        <begin position="246"/>
        <end position="269"/>
    </location>
</feature>
<comment type="similarity">
    <text evidence="2 13">Belongs to the tweety family.</text>
</comment>
<dbReference type="PhylomeDB" id="B4JP07"/>
<evidence type="ECO:0000256" key="14">
    <source>
        <dbReference type="SAM" id="Coils"/>
    </source>
</evidence>
<evidence type="ECO:0000313" key="16">
    <source>
        <dbReference type="EMBL" id="EDV92450.1"/>
    </source>
</evidence>
<evidence type="ECO:0000256" key="13">
    <source>
        <dbReference type="RuleBase" id="RU361114"/>
    </source>
</evidence>
<feature type="transmembrane region" description="Helical" evidence="13">
    <location>
        <begin position="386"/>
        <end position="411"/>
    </location>
</feature>
<evidence type="ECO:0000256" key="4">
    <source>
        <dbReference type="ARBA" id="ARBA00022475"/>
    </source>
</evidence>
<dbReference type="FunCoup" id="B4JP07">
    <property type="interactions" value="211"/>
</dbReference>
<evidence type="ECO:0000256" key="10">
    <source>
        <dbReference type="ARBA" id="ARBA00023180"/>
    </source>
</evidence>
<dbReference type="GO" id="GO:0005886">
    <property type="term" value="C:plasma membrane"/>
    <property type="evidence" value="ECO:0007669"/>
    <property type="project" value="UniProtKB-SubCell"/>
</dbReference>
<evidence type="ECO:0000256" key="15">
    <source>
        <dbReference type="SAM" id="MobiDB-lite"/>
    </source>
</evidence>
<dbReference type="Proteomes" id="UP000001070">
    <property type="component" value="Unassembled WGS sequence"/>
</dbReference>
<feature type="transmembrane region" description="Helical" evidence="13">
    <location>
        <begin position="83"/>
        <end position="100"/>
    </location>
</feature>
<keyword evidence="17" id="KW-1185">Reference proteome</keyword>
<keyword evidence="9 13" id="KW-0869">Chloride channel</keyword>
<keyword evidence="7 13" id="KW-0406">Ion transport</keyword>
<feature type="compositionally biased region" description="Gly residues" evidence="15">
    <location>
        <begin position="470"/>
        <end position="481"/>
    </location>
</feature>
<dbReference type="HOGENOM" id="CLU_023758_3_0_1"/>
<dbReference type="InParanoid" id="B4JP07"/>
<organism evidence="17">
    <name type="scientific">Drosophila grimshawi</name>
    <name type="common">Hawaiian fruit fly</name>
    <name type="synonym">Idiomyia grimshawi</name>
    <dbReference type="NCBI Taxonomy" id="7222"/>
    <lineage>
        <taxon>Eukaryota</taxon>
        <taxon>Metazoa</taxon>
        <taxon>Ecdysozoa</taxon>
        <taxon>Arthropoda</taxon>
        <taxon>Hexapoda</taxon>
        <taxon>Insecta</taxon>
        <taxon>Pterygota</taxon>
        <taxon>Neoptera</taxon>
        <taxon>Endopterygota</taxon>
        <taxon>Diptera</taxon>
        <taxon>Brachycera</taxon>
        <taxon>Muscomorpha</taxon>
        <taxon>Ephydroidea</taxon>
        <taxon>Drosophilidae</taxon>
        <taxon>Drosophila</taxon>
        <taxon>Hawaiian Drosophila</taxon>
    </lineage>
</organism>
<evidence type="ECO:0000256" key="6">
    <source>
        <dbReference type="ARBA" id="ARBA00022989"/>
    </source>
</evidence>
<feature type="compositionally biased region" description="Basic residues" evidence="15">
    <location>
        <begin position="529"/>
        <end position="545"/>
    </location>
</feature>
<comment type="subcellular location">
    <subcellularLocation>
        <location evidence="1 13">Cell membrane</location>
        <topology evidence="1 13">Multi-pass membrane protein</topology>
    </subcellularLocation>
</comment>
<evidence type="ECO:0000313" key="17">
    <source>
        <dbReference type="Proteomes" id="UP000001070"/>
    </source>
</evidence>
<keyword evidence="14" id="KW-0175">Coiled coil</keyword>
<dbReference type="Pfam" id="PF04906">
    <property type="entry name" value="Tweety"/>
    <property type="match status" value="1"/>
</dbReference>
<dbReference type="InterPro" id="IPR006990">
    <property type="entry name" value="Tweety"/>
</dbReference>
<feature type="compositionally biased region" description="Low complexity" evidence="15">
    <location>
        <begin position="546"/>
        <end position="571"/>
    </location>
</feature>
<dbReference type="STRING" id="7222.B4JP07"/>
<dbReference type="GO" id="GO:0072320">
    <property type="term" value="F:volume-sensitive chloride channel activity"/>
    <property type="evidence" value="ECO:0007669"/>
    <property type="project" value="TreeGrafter"/>
</dbReference>
<evidence type="ECO:0000256" key="12">
    <source>
        <dbReference type="ARBA" id="ARBA00023303"/>
    </source>
</evidence>
<feature type="coiled-coil region" evidence="14">
    <location>
        <begin position="312"/>
        <end position="366"/>
    </location>
</feature>